<gene>
    <name evidence="1" type="ORF">SAMN04489708_12145</name>
</gene>
<accession>A0A1H0UR11</accession>
<proteinExistence type="predicted"/>
<evidence type="ECO:0000313" key="1">
    <source>
        <dbReference type="EMBL" id="SDP68550.1"/>
    </source>
</evidence>
<sequence>MPITIEDIPPTGGYTSVLPLSYMVPTFYPTPPGNVDARSGAPRVRLDDPDLQARAQRLVNVLYWTATTFQNVEGMQDGRTLKVFIAPEFYFRKASREESTGDRFLRDTSFGSYPENARYALAEVLYAVVQGSTLFRDWVIVAGTVCSVLPMRDDHRMNLLNTAIMLRGSRARLDASVPYILMEKHYISHIDGPPQDWHANLDPTTTYSFQLNPDQNLDNLVFWDEMAVGLEVCLDHAMQVVANAMNTVAQTLGPQARALDLQLVTSCGMAIVPQAVAVADGALVMLTDGMSHLQHLQEPIFQIGRYDAATNTTRLMDPADFQFAELPAHEDYQVEYLRGLYTKKQLRQGVWTARGTLPLRSIPG</sequence>
<name>A0A1H0UR11_9BURK</name>
<dbReference type="RefSeq" id="WP_092836276.1">
    <property type="nucleotide sequence ID" value="NZ_CP028290.1"/>
</dbReference>
<dbReference type="AlphaFoldDB" id="A0A1H0UR11"/>
<evidence type="ECO:0000313" key="2">
    <source>
        <dbReference type="Proteomes" id="UP000199317"/>
    </source>
</evidence>
<organism evidence="1 2">
    <name type="scientific">Paracidovorax cattleyae</name>
    <dbReference type="NCBI Taxonomy" id="80868"/>
    <lineage>
        <taxon>Bacteria</taxon>
        <taxon>Pseudomonadati</taxon>
        <taxon>Pseudomonadota</taxon>
        <taxon>Betaproteobacteria</taxon>
        <taxon>Burkholderiales</taxon>
        <taxon>Comamonadaceae</taxon>
        <taxon>Paracidovorax</taxon>
    </lineage>
</organism>
<keyword evidence="2" id="KW-1185">Reference proteome</keyword>
<dbReference type="OrthoDB" id="1736849at2"/>
<dbReference type="EMBL" id="FNJL01000021">
    <property type="protein sequence ID" value="SDP68550.1"/>
    <property type="molecule type" value="Genomic_DNA"/>
</dbReference>
<dbReference type="Proteomes" id="UP000199317">
    <property type="component" value="Unassembled WGS sequence"/>
</dbReference>
<reference evidence="2" key="1">
    <citation type="submission" date="2016-10" db="EMBL/GenBank/DDBJ databases">
        <authorList>
            <person name="Varghese N."/>
            <person name="Submissions S."/>
        </authorList>
    </citation>
    <scope>NUCLEOTIDE SEQUENCE [LARGE SCALE GENOMIC DNA]</scope>
    <source>
        <strain evidence="2">DSM 17101</strain>
    </source>
</reference>
<protein>
    <submittedName>
        <fullName evidence="1">Uncharacterized protein</fullName>
    </submittedName>
</protein>